<gene>
    <name evidence="1" type="ORF">B7C42_08348</name>
</gene>
<reference evidence="1 2" key="1">
    <citation type="submission" date="2017-07" db="EMBL/GenBank/DDBJ databases">
        <title>First draft Genome Sequence of Nocardia cerradoensis isolated from human infection.</title>
        <authorList>
            <person name="Carrasco G."/>
        </authorList>
    </citation>
    <scope>NUCLEOTIDE SEQUENCE [LARGE SCALE GENOMIC DNA]</scope>
    <source>
        <strain evidence="1 2">CNM20130759</strain>
    </source>
</reference>
<comment type="caution">
    <text evidence="1">The sequence shown here is derived from an EMBL/GenBank/DDBJ whole genome shotgun (WGS) entry which is preliminary data.</text>
</comment>
<evidence type="ECO:0008006" key="3">
    <source>
        <dbReference type="Google" id="ProtNLM"/>
    </source>
</evidence>
<keyword evidence="2" id="KW-1185">Reference proteome</keyword>
<dbReference type="EMBL" id="NGAF01000271">
    <property type="protein sequence ID" value="OXR39584.1"/>
    <property type="molecule type" value="Genomic_DNA"/>
</dbReference>
<accession>A0A231GSJ7</accession>
<evidence type="ECO:0000313" key="2">
    <source>
        <dbReference type="Proteomes" id="UP000215506"/>
    </source>
</evidence>
<evidence type="ECO:0000313" key="1">
    <source>
        <dbReference type="EMBL" id="OXR39584.1"/>
    </source>
</evidence>
<proteinExistence type="predicted"/>
<name>A0A231GSJ7_9NOCA</name>
<dbReference type="Proteomes" id="UP000215506">
    <property type="component" value="Unassembled WGS sequence"/>
</dbReference>
<organism evidence="1 2">
    <name type="scientific">Nocardia cerradoensis</name>
    <dbReference type="NCBI Taxonomy" id="85688"/>
    <lineage>
        <taxon>Bacteria</taxon>
        <taxon>Bacillati</taxon>
        <taxon>Actinomycetota</taxon>
        <taxon>Actinomycetes</taxon>
        <taxon>Mycobacteriales</taxon>
        <taxon>Nocardiaceae</taxon>
        <taxon>Nocardia</taxon>
    </lineage>
</organism>
<dbReference type="AlphaFoldDB" id="A0A231GSJ7"/>
<sequence length="65" mass="7096">MYVLTTTATRNPALVLAAAVMGSLFGLQRRRTGGITASLLTHLTWSTLMLHYLPPLFLPEPGRNS</sequence>
<protein>
    <recommendedName>
        <fullName evidence="3">CPBP family intramembrane metalloprotease</fullName>
    </recommendedName>
</protein>